<keyword evidence="8" id="KW-1185">Reference proteome</keyword>
<dbReference type="GO" id="GO:0015920">
    <property type="term" value="P:lipopolysaccharide transport"/>
    <property type="evidence" value="ECO:0007669"/>
    <property type="project" value="TreeGrafter"/>
</dbReference>
<comment type="subcellular location">
    <subcellularLocation>
        <location evidence="6">Cell outer membrane</location>
        <topology evidence="6">Lipid-anchor</topology>
    </subcellularLocation>
</comment>
<dbReference type="InterPro" id="IPR007485">
    <property type="entry name" value="LPS_assembly_LptE"/>
</dbReference>
<comment type="subunit">
    <text evidence="6">Component of the lipopolysaccharide transport and assembly complex. Interacts with LptD.</text>
</comment>
<gene>
    <name evidence="6" type="primary">lptE</name>
    <name evidence="7" type="ORF">JCM19240_6383</name>
</gene>
<reference evidence="7 8" key="1">
    <citation type="submission" date="2014-09" db="EMBL/GenBank/DDBJ databases">
        <title>Vibrio maritimus JCM 19240. (C210) whole genome shotgun sequence.</title>
        <authorList>
            <person name="Sawabe T."/>
            <person name="Meirelles P."/>
            <person name="Nakanishi M."/>
            <person name="Sayaka M."/>
            <person name="Hattori M."/>
            <person name="Ohkuma M."/>
        </authorList>
    </citation>
    <scope>NUCLEOTIDE SEQUENCE [LARGE SCALE GENOMIC DNA]</scope>
    <source>
        <strain evidence="7 8">JCM 19240</strain>
    </source>
</reference>
<dbReference type="GO" id="GO:1990351">
    <property type="term" value="C:transporter complex"/>
    <property type="evidence" value="ECO:0007669"/>
    <property type="project" value="TreeGrafter"/>
</dbReference>
<keyword evidence="1 6" id="KW-0732">Signal</keyword>
<evidence type="ECO:0000256" key="5">
    <source>
        <dbReference type="ARBA" id="ARBA00023288"/>
    </source>
</evidence>
<organism evidence="7 8">
    <name type="scientific">Vibrio maritimus</name>
    <dbReference type="NCBI Taxonomy" id="990268"/>
    <lineage>
        <taxon>Bacteria</taxon>
        <taxon>Pseudomonadati</taxon>
        <taxon>Pseudomonadota</taxon>
        <taxon>Gammaproteobacteria</taxon>
        <taxon>Vibrionales</taxon>
        <taxon>Vibrionaceae</taxon>
        <taxon>Vibrio</taxon>
    </lineage>
</organism>
<evidence type="ECO:0000313" key="8">
    <source>
        <dbReference type="Proteomes" id="UP000029224"/>
    </source>
</evidence>
<protein>
    <recommendedName>
        <fullName evidence="6">LPS-assembly lipoprotein LptE</fullName>
    </recommendedName>
</protein>
<dbReference type="PROSITE" id="PS51257">
    <property type="entry name" value="PROKAR_LIPOPROTEIN"/>
    <property type="match status" value="1"/>
</dbReference>
<keyword evidence="3 6" id="KW-0564">Palmitate</keyword>
<dbReference type="AlphaFoldDB" id="A0A090SZ64"/>
<accession>A0A090SZ64</accession>
<comment type="function">
    <text evidence="6">Together with LptD, is involved in the assembly of lipopolysaccharide (LPS) at the surface of the outer membrane. Required for the proper assembly of LptD. Binds LPS and may serve as the LPS recognition site at the outer membrane.</text>
</comment>
<dbReference type="GO" id="GO:0043165">
    <property type="term" value="P:Gram-negative-bacterium-type cell outer membrane assembly"/>
    <property type="evidence" value="ECO:0007669"/>
    <property type="project" value="UniProtKB-UniRule"/>
</dbReference>
<evidence type="ECO:0000256" key="4">
    <source>
        <dbReference type="ARBA" id="ARBA00023237"/>
    </source>
</evidence>
<evidence type="ECO:0000256" key="3">
    <source>
        <dbReference type="ARBA" id="ARBA00023139"/>
    </source>
</evidence>
<dbReference type="HAMAP" id="MF_01186">
    <property type="entry name" value="LPS_assembly_LptE"/>
    <property type="match status" value="1"/>
</dbReference>
<proteinExistence type="inferred from homology"/>
<dbReference type="GO" id="GO:0009279">
    <property type="term" value="C:cell outer membrane"/>
    <property type="evidence" value="ECO:0007669"/>
    <property type="project" value="UniProtKB-SubCell"/>
</dbReference>
<dbReference type="GO" id="GO:0001530">
    <property type="term" value="F:lipopolysaccharide binding"/>
    <property type="evidence" value="ECO:0007669"/>
    <property type="project" value="TreeGrafter"/>
</dbReference>
<dbReference type="Gene3D" id="3.30.160.150">
    <property type="entry name" value="Lipoprotein like domain"/>
    <property type="match status" value="1"/>
</dbReference>
<evidence type="ECO:0000313" key="7">
    <source>
        <dbReference type="EMBL" id="GAL32951.1"/>
    </source>
</evidence>
<evidence type="ECO:0000256" key="6">
    <source>
        <dbReference type="HAMAP-Rule" id="MF_01186"/>
    </source>
</evidence>
<sequence>MRLSKNRLSRLFFVAFISTLLTACGFHLRGEYTVPEDIQQISVTSYDPYGMITRLVKEQLTLNKIEIVKPSSNVTNLHIVRESIGDRTLSLYQNTRAAEKELTYRVNYRVTVPQLGSKNFSAQITRSYLDNPLSALAKSEERSLIEDEMRSFSAQQMLRQMARLKTEIEEYEKKQQEIAVPSDEKNQS</sequence>
<comment type="similarity">
    <text evidence="6">Belongs to the LptE lipoprotein family.</text>
</comment>
<dbReference type="Pfam" id="PF04390">
    <property type="entry name" value="LptE"/>
    <property type="match status" value="1"/>
</dbReference>
<reference evidence="7 8" key="2">
    <citation type="submission" date="2014-09" db="EMBL/GenBank/DDBJ databases">
        <authorList>
            <consortium name="NBRP consortium"/>
            <person name="Sawabe T."/>
            <person name="Meirelles P."/>
            <person name="Nakanishi M."/>
            <person name="Sayaka M."/>
            <person name="Hattori M."/>
            <person name="Ohkuma M."/>
        </authorList>
    </citation>
    <scope>NUCLEOTIDE SEQUENCE [LARGE SCALE GENOMIC DNA]</scope>
    <source>
        <strain evidence="7 8">JCM 19240</strain>
    </source>
</reference>
<dbReference type="OrthoDB" id="5801564at2"/>
<evidence type="ECO:0000256" key="1">
    <source>
        <dbReference type="ARBA" id="ARBA00022729"/>
    </source>
</evidence>
<name>A0A090SZ64_9VIBR</name>
<keyword evidence="2 6" id="KW-0472">Membrane</keyword>
<dbReference type="PANTHER" id="PTHR38098:SF1">
    <property type="entry name" value="LPS-ASSEMBLY LIPOPROTEIN LPTE"/>
    <property type="match status" value="1"/>
</dbReference>
<dbReference type="EMBL" id="BBMT01000002">
    <property type="protein sequence ID" value="GAL32951.1"/>
    <property type="molecule type" value="Genomic_DNA"/>
</dbReference>
<evidence type="ECO:0000256" key="2">
    <source>
        <dbReference type="ARBA" id="ARBA00023136"/>
    </source>
</evidence>
<dbReference type="PANTHER" id="PTHR38098">
    <property type="entry name" value="LPS-ASSEMBLY LIPOPROTEIN LPTE"/>
    <property type="match status" value="1"/>
</dbReference>
<comment type="caution">
    <text evidence="7">The sequence shown here is derived from an EMBL/GenBank/DDBJ whole genome shotgun (WGS) entry which is preliminary data.</text>
</comment>
<dbReference type="Proteomes" id="UP000029224">
    <property type="component" value="Unassembled WGS sequence"/>
</dbReference>
<keyword evidence="4 6" id="KW-0998">Cell outer membrane</keyword>
<keyword evidence="5 6" id="KW-0449">Lipoprotein</keyword>